<feature type="transmembrane region" description="Helical" evidence="1">
    <location>
        <begin position="241"/>
        <end position="262"/>
    </location>
</feature>
<accession>A0A1B7ZCD3</accession>
<reference evidence="3" key="1">
    <citation type="submission" date="2016-06" db="EMBL/GenBank/DDBJ databases">
        <authorList>
            <person name="Zhan P."/>
        </authorList>
    </citation>
    <scope>NUCLEOTIDE SEQUENCE [LARGE SCALE GENOMIC DNA]</scope>
    <source>
        <strain evidence="3">T28</strain>
    </source>
</reference>
<feature type="transmembrane region" description="Helical" evidence="1">
    <location>
        <begin position="40"/>
        <end position="62"/>
    </location>
</feature>
<organism evidence="2 3">
    <name type="scientific">Maribacter hydrothermalis</name>
    <dbReference type="NCBI Taxonomy" id="1836467"/>
    <lineage>
        <taxon>Bacteria</taxon>
        <taxon>Pseudomonadati</taxon>
        <taxon>Bacteroidota</taxon>
        <taxon>Flavobacteriia</taxon>
        <taxon>Flavobacteriales</taxon>
        <taxon>Flavobacteriaceae</taxon>
        <taxon>Maribacter</taxon>
    </lineage>
</organism>
<feature type="transmembrane region" description="Helical" evidence="1">
    <location>
        <begin position="69"/>
        <end position="88"/>
    </location>
</feature>
<dbReference type="KEGG" id="mart:BTR34_12145"/>
<keyword evidence="1" id="KW-0812">Transmembrane</keyword>
<evidence type="ECO:0000256" key="1">
    <source>
        <dbReference type="SAM" id="Phobius"/>
    </source>
</evidence>
<feature type="transmembrane region" description="Helical" evidence="1">
    <location>
        <begin position="362"/>
        <end position="394"/>
    </location>
</feature>
<protein>
    <recommendedName>
        <fullName evidence="4">O-antigen ligase</fullName>
    </recommendedName>
</protein>
<dbReference type="EMBL" id="LZFP01000007">
    <property type="protein sequence ID" value="OBR40576.1"/>
    <property type="molecule type" value="Genomic_DNA"/>
</dbReference>
<evidence type="ECO:0000313" key="2">
    <source>
        <dbReference type="EMBL" id="OBR40576.1"/>
    </source>
</evidence>
<feature type="transmembrane region" description="Helical" evidence="1">
    <location>
        <begin position="94"/>
        <end position="115"/>
    </location>
</feature>
<evidence type="ECO:0000313" key="3">
    <source>
        <dbReference type="Proteomes" id="UP000092164"/>
    </source>
</evidence>
<keyword evidence="1" id="KW-0472">Membrane</keyword>
<keyword evidence="3" id="KW-1185">Reference proteome</keyword>
<proteinExistence type="predicted"/>
<comment type="caution">
    <text evidence="2">The sequence shown here is derived from an EMBL/GenBank/DDBJ whole genome shotgun (WGS) entry which is preliminary data.</text>
</comment>
<sequence length="403" mass="46753">MWTKYRFKRSLLNISLFVYITLIVMNSIKFNETIAEIGSIGKLVFCILFISTSLFLNLNSVLKIKLKNYALFILIAVILVFNSFYYISSTNNNFLANIAFPIYFVFYFLFIKNYISIIALKNRTNILELTKIKILSLFRVILFSNFVFWFILAYGTGVNMINFDENFGGFFQDEIHFGLFAATGFIISFYLRFNNLQKDVSIFNYVLLLVYFIIVLFTSRNALMITLIIPFYVLVFSRIKGFVAIFFYTFISIMIIEFYHYLNLITVENINTITSGRLTIWMLAIEEINQNGWFGGFGLLNLNDIILARNQGIGLFYLDRLEYLSLHSSFVELLAGGGVLAILFFAYLIIKSVIKVDNLNRGILLGILIGAFFESYLMQPFMLISILFYFIFFINNISVKTGY</sequence>
<feature type="transmembrane region" description="Helical" evidence="1">
    <location>
        <begin position="12"/>
        <end position="28"/>
    </location>
</feature>
<gene>
    <name evidence="2" type="ORF">A9200_15805</name>
</gene>
<keyword evidence="1" id="KW-1133">Transmembrane helix</keyword>
<dbReference type="Proteomes" id="UP000092164">
    <property type="component" value="Unassembled WGS sequence"/>
</dbReference>
<dbReference type="AlphaFoldDB" id="A0A1B7ZCD3"/>
<dbReference type="STRING" id="1836467.BTR34_12145"/>
<feature type="transmembrane region" description="Helical" evidence="1">
    <location>
        <begin position="136"/>
        <end position="155"/>
    </location>
</feature>
<evidence type="ECO:0008006" key="4">
    <source>
        <dbReference type="Google" id="ProtNLM"/>
    </source>
</evidence>
<name>A0A1B7ZCD3_9FLAO</name>
<feature type="transmembrane region" description="Helical" evidence="1">
    <location>
        <begin position="175"/>
        <end position="193"/>
    </location>
</feature>
<feature type="transmembrane region" description="Helical" evidence="1">
    <location>
        <begin position="330"/>
        <end position="350"/>
    </location>
</feature>
<feature type="transmembrane region" description="Helical" evidence="1">
    <location>
        <begin position="205"/>
        <end position="235"/>
    </location>
</feature>